<gene>
    <name evidence="1" type="ORF">DWW32_06440</name>
</gene>
<evidence type="ECO:0008006" key="3">
    <source>
        <dbReference type="Google" id="ProtNLM"/>
    </source>
</evidence>
<evidence type="ECO:0000313" key="1">
    <source>
        <dbReference type="EMBL" id="RGU91504.1"/>
    </source>
</evidence>
<proteinExistence type="predicted"/>
<dbReference type="EMBL" id="QRYQ01000010">
    <property type="protein sequence ID" value="RGU91504.1"/>
    <property type="molecule type" value="Genomic_DNA"/>
</dbReference>
<protein>
    <recommendedName>
        <fullName evidence="3">Lipoprotein</fullName>
    </recommendedName>
</protein>
<sequence>MKRIFTIIMIGILLVGCAKTDFLIEHDWVHYDTTCIETIYFGKDGHFAYYSNEGNPVNDSDLYDQYSYDSKSKKIHLKPTGDMSIQVLRYKKSRLLLNIDGDIKEFFDSKDKIIDGANPSDLAYDKENITDGFSSYLAILKKDGSQIITAPANYDGDDPKFKEYELFERLADNVEYYSWTYNVDQSDVESSYTKLTDTEAFKIIEDGGAIGFVWYNKSAKITKIVFYSSAIIK</sequence>
<evidence type="ECO:0000313" key="2">
    <source>
        <dbReference type="Proteomes" id="UP000265489"/>
    </source>
</evidence>
<comment type="caution">
    <text evidence="1">The sequence shown here is derived from an EMBL/GenBank/DDBJ whole genome shotgun (WGS) entry which is preliminary data.</text>
</comment>
<dbReference type="AlphaFoldDB" id="A0A395WAX7"/>
<dbReference type="GeneID" id="66578746"/>
<dbReference type="RefSeq" id="WP_118325167.1">
    <property type="nucleotide sequence ID" value="NZ_QRYH01000002.1"/>
</dbReference>
<organism evidence="1 2">
    <name type="scientific">Holdemanella biformis</name>
    <dbReference type="NCBI Taxonomy" id="1735"/>
    <lineage>
        <taxon>Bacteria</taxon>
        <taxon>Bacillati</taxon>
        <taxon>Bacillota</taxon>
        <taxon>Erysipelotrichia</taxon>
        <taxon>Erysipelotrichales</taxon>
        <taxon>Erysipelotrichaceae</taxon>
        <taxon>Holdemanella</taxon>
    </lineage>
</organism>
<reference evidence="1 2" key="1">
    <citation type="submission" date="2018-08" db="EMBL/GenBank/DDBJ databases">
        <title>A genome reference for cultivated species of the human gut microbiota.</title>
        <authorList>
            <person name="Zou Y."/>
            <person name="Xue W."/>
            <person name="Luo G."/>
        </authorList>
    </citation>
    <scope>NUCLEOTIDE SEQUENCE [LARGE SCALE GENOMIC DNA]</scope>
    <source>
        <strain evidence="1 2">AF15-20</strain>
    </source>
</reference>
<dbReference type="PROSITE" id="PS51257">
    <property type="entry name" value="PROKAR_LIPOPROTEIN"/>
    <property type="match status" value="1"/>
</dbReference>
<dbReference type="Proteomes" id="UP000265489">
    <property type="component" value="Unassembled WGS sequence"/>
</dbReference>
<accession>A0A395WAX7</accession>
<name>A0A395WAX7_9FIRM</name>